<keyword evidence="3" id="KW-1185">Reference proteome</keyword>
<evidence type="ECO:0000313" key="2">
    <source>
        <dbReference type="EMBL" id="SEK42939.1"/>
    </source>
</evidence>
<organism evidence="2 3">
    <name type="scientific">Olivibacter domesticus</name>
    <name type="common">Pseudosphingobacterium domesticum</name>
    <dbReference type="NCBI Taxonomy" id="407022"/>
    <lineage>
        <taxon>Bacteria</taxon>
        <taxon>Pseudomonadati</taxon>
        <taxon>Bacteroidota</taxon>
        <taxon>Sphingobacteriia</taxon>
        <taxon>Sphingobacteriales</taxon>
        <taxon>Sphingobacteriaceae</taxon>
        <taxon>Olivibacter</taxon>
    </lineage>
</organism>
<reference evidence="3" key="1">
    <citation type="submission" date="2016-10" db="EMBL/GenBank/DDBJ databases">
        <authorList>
            <person name="Varghese N."/>
            <person name="Submissions S."/>
        </authorList>
    </citation>
    <scope>NUCLEOTIDE SEQUENCE [LARGE SCALE GENOMIC DNA]</scope>
    <source>
        <strain evidence="3">DSM 18733</strain>
    </source>
</reference>
<keyword evidence="1" id="KW-0472">Membrane</keyword>
<gene>
    <name evidence="2" type="ORF">SAMN05661044_00225</name>
</gene>
<feature type="transmembrane region" description="Helical" evidence="1">
    <location>
        <begin position="46"/>
        <end position="64"/>
    </location>
</feature>
<accession>A0A1H7GY39</accession>
<name>A0A1H7GY39_OLID1</name>
<dbReference type="EMBL" id="FOAF01000001">
    <property type="protein sequence ID" value="SEK42939.1"/>
    <property type="molecule type" value="Genomic_DNA"/>
</dbReference>
<evidence type="ECO:0000313" key="3">
    <source>
        <dbReference type="Proteomes" id="UP000199421"/>
    </source>
</evidence>
<dbReference type="RefSeq" id="WP_093316999.1">
    <property type="nucleotide sequence ID" value="NZ_FOAF01000001.1"/>
</dbReference>
<feature type="transmembrane region" description="Helical" evidence="1">
    <location>
        <begin position="69"/>
        <end position="89"/>
    </location>
</feature>
<dbReference type="STRING" id="407022.SAMN05661044_00225"/>
<keyword evidence="1" id="KW-1133">Transmembrane helix</keyword>
<evidence type="ECO:0008006" key="4">
    <source>
        <dbReference type="Google" id="ProtNLM"/>
    </source>
</evidence>
<sequence length="117" mass="13174">MIKHIISLILLLIAVFLSFKHGWDSLHVNDHPESAKMMADLGIKKSYVPVFGIAVILIGFLLLFPRTFFLGNLLNAISILLIMALALNAGNIKMALIEIPFLIMPLVMIWLKYPFKN</sequence>
<dbReference type="AlphaFoldDB" id="A0A1H7GY39"/>
<protein>
    <recommendedName>
        <fullName evidence="4">DoxX-like family protein</fullName>
    </recommendedName>
</protein>
<evidence type="ECO:0000256" key="1">
    <source>
        <dbReference type="SAM" id="Phobius"/>
    </source>
</evidence>
<dbReference type="Proteomes" id="UP000199421">
    <property type="component" value="Unassembled WGS sequence"/>
</dbReference>
<feature type="transmembrane region" description="Helical" evidence="1">
    <location>
        <begin position="95"/>
        <end position="113"/>
    </location>
</feature>
<proteinExistence type="predicted"/>
<keyword evidence="1" id="KW-0812">Transmembrane</keyword>
<dbReference type="OrthoDB" id="826196at2"/>